<dbReference type="Gene3D" id="2.40.50.140">
    <property type="entry name" value="Nucleic acid-binding proteins"/>
    <property type="match status" value="1"/>
</dbReference>
<dbReference type="InterPro" id="IPR012340">
    <property type="entry name" value="NA-bd_OB-fold"/>
</dbReference>
<evidence type="ECO:0000256" key="2">
    <source>
        <dbReference type="PROSITE-ProRule" id="PRU00252"/>
    </source>
</evidence>
<accession>A0A6J4MS27</accession>
<proteinExistence type="predicted"/>
<sequence length="125" mass="13693">MTRKIDEAEPDGSANLVRLRGKVSTAPEERELPSGTSIVTLRLSVPRETSPMTEGSRQTADWVDCAAWGRKVRRTVSGWRAGDLVEVEGALRRRFYRGGAGTATRLEVEVLSGRVLARAEVRKAG</sequence>
<gene>
    <name evidence="4" type="ORF">AVDCRST_MAG47-719</name>
</gene>
<feature type="region of interest" description="Disordered" evidence="3">
    <location>
        <begin position="1"/>
        <end position="32"/>
    </location>
</feature>
<organism evidence="4">
    <name type="scientific">uncultured Nocardioidaceae bacterium</name>
    <dbReference type="NCBI Taxonomy" id="253824"/>
    <lineage>
        <taxon>Bacteria</taxon>
        <taxon>Bacillati</taxon>
        <taxon>Actinomycetota</taxon>
        <taxon>Actinomycetes</taxon>
        <taxon>Propionibacteriales</taxon>
        <taxon>Nocardioidaceae</taxon>
        <taxon>environmental samples</taxon>
    </lineage>
</organism>
<evidence type="ECO:0000256" key="1">
    <source>
        <dbReference type="ARBA" id="ARBA00023125"/>
    </source>
</evidence>
<evidence type="ECO:0000256" key="3">
    <source>
        <dbReference type="SAM" id="MobiDB-lite"/>
    </source>
</evidence>
<dbReference type="EMBL" id="CADCUK010000052">
    <property type="protein sequence ID" value="CAA9367216.1"/>
    <property type="molecule type" value="Genomic_DNA"/>
</dbReference>
<reference evidence="4" key="1">
    <citation type="submission" date="2020-02" db="EMBL/GenBank/DDBJ databases">
        <authorList>
            <person name="Meier V. D."/>
        </authorList>
    </citation>
    <scope>NUCLEOTIDE SEQUENCE</scope>
    <source>
        <strain evidence="4">AVDCRST_MAG47</strain>
    </source>
</reference>
<evidence type="ECO:0000313" key="4">
    <source>
        <dbReference type="EMBL" id="CAA9367216.1"/>
    </source>
</evidence>
<dbReference type="InterPro" id="IPR000424">
    <property type="entry name" value="Primosome_PriB/ssb"/>
</dbReference>
<evidence type="ECO:0008006" key="5">
    <source>
        <dbReference type="Google" id="ProtNLM"/>
    </source>
</evidence>
<dbReference type="PROSITE" id="PS50935">
    <property type="entry name" value="SSB"/>
    <property type="match status" value="1"/>
</dbReference>
<dbReference type="CDD" id="cd04496">
    <property type="entry name" value="SSB_OBF"/>
    <property type="match status" value="1"/>
</dbReference>
<dbReference type="SUPFAM" id="SSF50249">
    <property type="entry name" value="Nucleic acid-binding proteins"/>
    <property type="match status" value="1"/>
</dbReference>
<keyword evidence="1 2" id="KW-0238">DNA-binding</keyword>
<protein>
    <recommendedName>
        <fullName evidence="5">Single-stranded DNA-binding protein</fullName>
    </recommendedName>
</protein>
<dbReference type="AlphaFoldDB" id="A0A6J4MS27"/>
<dbReference type="GO" id="GO:0003697">
    <property type="term" value="F:single-stranded DNA binding"/>
    <property type="evidence" value="ECO:0007669"/>
    <property type="project" value="InterPro"/>
</dbReference>
<name>A0A6J4MS27_9ACTN</name>
<dbReference type="Pfam" id="PF00436">
    <property type="entry name" value="SSB"/>
    <property type="match status" value="1"/>
</dbReference>